<protein>
    <recommendedName>
        <fullName evidence="1">N-acetyltransferase domain-containing protein</fullName>
    </recommendedName>
</protein>
<reference evidence="2" key="1">
    <citation type="submission" date="2018-10" db="EMBL/GenBank/DDBJ databases">
        <title>Hidden diversity of soil giant viruses.</title>
        <authorList>
            <person name="Schulz F."/>
            <person name="Alteio L."/>
            <person name="Goudeau D."/>
            <person name="Ryan E.M."/>
            <person name="Malmstrom R.R."/>
            <person name="Blanchard J."/>
            <person name="Woyke T."/>
        </authorList>
    </citation>
    <scope>NUCLEOTIDE SEQUENCE</scope>
    <source>
        <strain evidence="2">HOV1</strain>
    </source>
</reference>
<evidence type="ECO:0000259" key="1">
    <source>
        <dbReference type="PROSITE" id="PS51186"/>
    </source>
</evidence>
<dbReference type="InterPro" id="IPR000182">
    <property type="entry name" value="GNAT_dom"/>
</dbReference>
<dbReference type="InterPro" id="IPR016181">
    <property type="entry name" value="Acyl_CoA_acyltransferase"/>
</dbReference>
<sequence length="140" mass="17031">MLQIKLLDPEDTTHTRHTTHTIYKLHEKLTNEKLGSHPTYIFYDNNKFVGYIVLIYMKNHTIKIDWIYGPKYGKQIMKKMERLFKKENIKKIVLNVSIDPNEQKKTVMRRINFYISLNYRVYDIIFRPKYGPLLKMEKYL</sequence>
<gene>
    <name evidence="2" type="ORF">Homavirus23_7</name>
</gene>
<dbReference type="Gene3D" id="3.40.630.30">
    <property type="match status" value="1"/>
</dbReference>
<dbReference type="EMBL" id="MK072354">
    <property type="protein sequence ID" value="AYV82276.1"/>
    <property type="molecule type" value="Genomic_DNA"/>
</dbReference>
<dbReference type="Pfam" id="PF00583">
    <property type="entry name" value="Acetyltransf_1"/>
    <property type="match status" value="1"/>
</dbReference>
<feature type="domain" description="N-acetyltransferase" evidence="1">
    <location>
        <begin position="1"/>
        <end position="140"/>
    </location>
</feature>
<dbReference type="GO" id="GO:0016747">
    <property type="term" value="F:acyltransferase activity, transferring groups other than amino-acyl groups"/>
    <property type="evidence" value="ECO:0007669"/>
    <property type="project" value="InterPro"/>
</dbReference>
<dbReference type="SUPFAM" id="SSF55729">
    <property type="entry name" value="Acyl-CoA N-acyltransferases (Nat)"/>
    <property type="match status" value="1"/>
</dbReference>
<evidence type="ECO:0000313" key="2">
    <source>
        <dbReference type="EMBL" id="AYV82276.1"/>
    </source>
</evidence>
<proteinExistence type="predicted"/>
<organism evidence="2">
    <name type="scientific">Homavirus sp</name>
    <dbReference type="NCBI Taxonomy" id="2487769"/>
    <lineage>
        <taxon>Viruses</taxon>
        <taxon>Varidnaviria</taxon>
        <taxon>Bamfordvirae</taxon>
        <taxon>Nucleocytoviricota</taxon>
        <taxon>Megaviricetes</taxon>
        <taxon>Imitervirales</taxon>
        <taxon>Mimiviridae</taxon>
        <taxon>Klosneuvirinae</taxon>
    </lineage>
</organism>
<accession>A0A3G5A4X2</accession>
<dbReference type="PROSITE" id="PS51186">
    <property type="entry name" value="GNAT"/>
    <property type="match status" value="1"/>
</dbReference>
<name>A0A3G5A4X2_9VIRU</name>